<dbReference type="PANTHER" id="PTHR39594:SF1">
    <property type="entry name" value="PROTEIN YCHQ"/>
    <property type="match status" value="1"/>
</dbReference>
<keyword evidence="1" id="KW-0812">Transmembrane</keyword>
<feature type="transmembrane region" description="Helical" evidence="1">
    <location>
        <begin position="66"/>
        <end position="87"/>
    </location>
</feature>
<organism evidence="2 3">
    <name type="scientific">Sulfuritalea hydrogenivorans sk43H</name>
    <dbReference type="NCBI Taxonomy" id="1223802"/>
    <lineage>
        <taxon>Bacteria</taxon>
        <taxon>Pseudomonadati</taxon>
        <taxon>Pseudomonadota</taxon>
        <taxon>Betaproteobacteria</taxon>
        <taxon>Nitrosomonadales</taxon>
        <taxon>Sterolibacteriaceae</taxon>
        <taxon>Sulfuritalea</taxon>
    </lineage>
</organism>
<dbReference type="OrthoDB" id="5588650at2"/>
<evidence type="ECO:0000313" key="3">
    <source>
        <dbReference type="Proteomes" id="UP000031637"/>
    </source>
</evidence>
<keyword evidence="1" id="KW-1133">Transmembrane helix</keyword>
<dbReference type="GO" id="GO:0005886">
    <property type="term" value="C:plasma membrane"/>
    <property type="evidence" value="ECO:0007669"/>
    <property type="project" value="TreeGrafter"/>
</dbReference>
<feature type="transmembrane region" description="Helical" evidence="1">
    <location>
        <begin position="6"/>
        <end position="26"/>
    </location>
</feature>
<dbReference type="PIRSF" id="PIRSF005610">
    <property type="entry name" value="SirB"/>
    <property type="match status" value="1"/>
</dbReference>
<evidence type="ECO:0000256" key="1">
    <source>
        <dbReference type="SAM" id="Phobius"/>
    </source>
</evidence>
<dbReference type="Proteomes" id="UP000031637">
    <property type="component" value="Chromosome"/>
</dbReference>
<dbReference type="HOGENOM" id="CLU_123860_2_0_4"/>
<dbReference type="AlphaFoldDB" id="W0SBR2"/>
<proteinExistence type="predicted"/>
<dbReference type="PANTHER" id="PTHR39594">
    <property type="entry name" value="PROTEIN YCHQ"/>
    <property type="match status" value="1"/>
</dbReference>
<dbReference type="RefSeq" id="WP_041097343.1">
    <property type="nucleotide sequence ID" value="NZ_AP012547.1"/>
</dbReference>
<dbReference type="InterPro" id="IPR007360">
    <property type="entry name" value="SirB"/>
</dbReference>
<reference evidence="2 3" key="1">
    <citation type="journal article" date="2014" name="Syst. Appl. Microbiol.">
        <title>Complete genomes of freshwater sulfur oxidizers Sulfuricella denitrificans skB26 and Sulfuritalea hydrogenivorans sk43H: genetic insights into the sulfur oxidation pathway of betaproteobacteria.</title>
        <authorList>
            <person name="Watanabe T."/>
            <person name="Kojima H."/>
            <person name="Fukui M."/>
        </authorList>
    </citation>
    <scope>NUCLEOTIDE SEQUENCE [LARGE SCALE GENOMIC DNA]</scope>
    <source>
        <strain evidence="2">DSM22779</strain>
    </source>
</reference>
<evidence type="ECO:0000313" key="2">
    <source>
        <dbReference type="EMBL" id="BAO28659.1"/>
    </source>
</evidence>
<gene>
    <name evidence="2" type="ORF">SUTH_00852</name>
</gene>
<dbReference type="KEGG" id="shd:SUTH_00852"/>
<name>W0SBR2_9PROT</name>
<accession>W0SBR2</accession>
<sequence>MYVVVKYIHLISVSLSLAGFFLRGLLMVRASPLLNARWIKVLPHVNDTVLLAAALSLAFMSEQYPFVAGWVTAKVLGVFAYIILGALALRDASTLRMRIVCWLAAMAVFGWIVSVALTRNPAGFLAVLF</sequence>
<feature type="transmembrane region" description="Helical" evidence="1">
    <location>
        <begin position="99"/>
        <end position="117"/>
    </location>
</feature>
<dbReference type="EMBL" id="AP012547">
    <property type="protein sequence ID" value="BAO28659.1"/>
    <property type="molecule type" value="Genomic_DNA"/>
</dbReference>
<protein>
    <submittedName>
        <fullName evidence="2">Invasion gene expression up-regulator, SirB</fullName>
    </submittedName>
</protein>
<dbReference type="STRING" id="1223802.SUTH_00852"/>
<dbReference type="Pfam" id="PF04247">
    <property type="entry name" value="SirB"/>
    <property type="match status" value="1"/>
</dbReference>
<keyword evidence="1" id="KW-0472">Membrane</keyword>
<keyword evidence="3" id="KW-1185">Reference proteome</keyword>